<dbReference type="PROSITE" id="PS00600">
    <property type="entry name" value="AA_TRANSFER_CLASS_3"/>
    <property type="match status" value="1"/>
</dbReference>
<keyword evidence="4 5" id="KW-0663">Pyridoxal phosphate</keyword>
<dbReference type="EMBL" id="CP147247">
    <property type="protein sequence ID" value="WYJ88358.1"/>
    <property type="molecule type" value="Genomic_DNA"/>
</dbReference>
<dbReference type="EC" id="2.6.1.11" evidence="5"/>
<evidence type="ECO:0000313" key="6">
    <source>
        <dbReference type="EMBL" id="OTP18312.1"/>
    </source>
</evidence>
<dbReference type="UniPathway" id="UPA00068">
    <property type="reaction ID" value="UER00109"/>
</dbReference>
<feature type="binding site" evidence="5">
    <location>
        <position position="263"/>
    </location>
    <ligand>
        <name>N(2)-acetyl-L-ornithine</name>
        <dbReference type="ChEBI" id="CHEBI:57805"/>
    </ligand>
</feature>
<dbReference type="NCBIfam" id="NF002797">
    <property type="entry name" value="PRK02936.1"/>
    <property type="match status" value="1"/>
</dbReference>
<evidence type="ECO:0000256" key="5">
    <source>
        <dbReference type="HAMAP-Rule" id="MF_01107"/>
    </source>
</evidence>
<dbReference type="InterPro" id="IPR015421">
    <property type="entry name" value="PyrdxlP-dep_Trfase_major"/>
</dbReference>
<evidence type="ECO:0000256" key="1">
    <source>
        <dbReference type="ARBA" id="ARBA00022576"/>
    </source>
</evidence>
<dbReference type="GO" id="GO:0006526">
    <property type="term" value="P:L-arginine biosynthetic process"/>
    <property type="evidence" value="ECO:0007669"/>
    <property type="project" value="UniProtKB-UniRule"/>
</dbReference>
<feature type="binding site" evidence="5">
    <location>
        <position position="124"/>
    </location>
    <ligand>
        <name>N(2)-acetyl-L-ornithine</name>
        <dbReference type="ChEBI" id="CHEBI:57805"/>
    </ligand>
</feature>
<dbReference type="InterPro" id="IPR049704">
    <property type="entry name" value="Aminotrans_3_PPA_site"/>
</dbReference>
<dbReference type="FunFam" id="3.40.640.10:FF:000004">
    <property type="entry name" value="Acetylornithine aminotransferase"/>
    <property type="match status" value="1"/>
</dbReference>
<dbReference type="GO" id="GO:0005737">
    <property type="term" value="C:cytoplasm"/>
    <property type="evidence" value="ECO:0007669"/>
    <property type="project" value="UniProtKB-SubCell"/>
</dbReference>
<dbReference type="EMBL" id="NGMM01000001">
    <property type="protein sequence ID" value="OTP18312.1"/>
    <property type="molecule type" value="Genomic_DNA"/>
</dbReference>
<dbReference type="NCBIfam" id="NF002325">
    <property type="entry name" value="PRK01278.1"/>
    <property type="match status" value="1"/>
</dbReference>
<dbReference type="Proteomes" id="UP000195141">
    <property type="component" value="Chromosome"/>
</dbReference>
<keyword evidence="2 5" id="KW-0028">Amino-acid biosynthesis</keyword>
<keyword evidence="1 5" id="KW-0032">Aminotransferase</keyword>
<keyword evidence="8" id="KW-1185">Reference proteome</keyword>
<dbReference type="Gene3D" id="3.40.640.10">
    <property type="entry name" value="Type I PLP-dependent aspartate aminotransferase-like (Major domain)"/>
    <property type="match status" value="1"/>
</dbReference>
<dbReference type="PANTHER" id="PTHR11986">
    <property type="entry name" value="AMINOTRANSFERASE CLASS III"/>
    <property type="match status" value="1"/>
</dbReference>
<dbReference type="GO" id="GO:0030170">
    <property type="term" value="F:pyridoxal phosphate binding"/>
    <property type="evidence" value="ECO:0007669"/>
    <property type="project" value="InterPro"/>
</dbReference>
<dbReference type="NCBIfam" id="TIGR00707">
    <property type="entry name" value="argD"/>
    <property type="match status" value="1"/>
</dbReference>
<evidence type="ECO:0000256" key="4">
    <source>
        <dbReference type="ARBA" id="ARBA00022898"/>
    </source>
</evidence>
<feature type="binding site" evidence="5">
    <location>
        <position position="121"/>
    </location>
    <ligand>
        <name>pyridoxal 5'-phosphate</name>
        <dbReference type="ChEBI" id="CHEBI:597326"/>
    </ligand>
</feature>
<sequence length="384" mass="41734">MTQLFPNYKRKNIEFVAGDKNYLIDSDGKKYLDFTSGIGVVNLGYNHPVLNQVLKEQSEKIWHTPNLYENSLQEDLAKQLAGASDYLAYFCNSGAEANEAAIKLARKATGRSKIITFEQSFHGRTFGAMSATGQAAIHQGFYPLLPEFAYVPYNALDKLEQELDGNTAAVMLELIQGEGGVIPAEKQWIKQVVALCEKNGSLVIVDEVQTGIGRTGAFYVSEAYDITPDVITLAKGLGNGFPVGAMLGKAKYADAFQAGSHGSTFGGNKLAMAVAGEVVSLIRQPEFLADTKKKGLFAMETLEKCLSGNPIVTNVRGMGLMIGIELSDRQLLELAIDKLQQKNVLVLKAGSTVLRLLPPLTITENELTEGIEKIDQVLEELAHV</sequence>
<dbReference type="InterPro" id="IPR015422">
    <property type="entry name" value="PyrdxlP-dep_Trfase_small"/>
</dbReference>
<dbReference type="HAMAP" id="MF_01107">
    <property type="entry name" value="ArgD_aminotrans_3"/>
    <property type="match status" value="1"/>
</dbReference>
<dbReference type="SUPFAM" id="SSF53383">
    <property type="entry name" value="PLP-dependent transferases"/>
    <property type="match status" value="1"/>
</dbReference>
<accession>A0A242KAY3</accession>
<dbReference type="Gene3D" id="3.90.1150.10">
    <property type="entry name" value="Aspartate Aminotransferase, domain 1"/>
    <property type="match status" value="1"/>
</dbReference>
<dbReference type="AlphaFoldDB" id="A0A242KAY3"/>
<comment type="miscellaneous">
    <text evidence="5">May also have succinyldiaminopimelate aminotransferase activity, thus carrying out the corresponding step in lysine biosynthesis.</text>
</comment>
<dbReference type="InterPro" id="IPR015424">
    <property type="entry name" value="PyrdxlP-dep_Trfase"/>
</dbReference>
<reference evidence="7" key="2">
    <citation type="submission" date="2017-05" db="EMBL/GenBank/DDBJ databases">
        <authorList>
            <consortium name="The Broad Institute Genomics Platform"/>
            <consortium name="The Broad Institute Genomic Center for Infectious Diseases"/>
            <person name="Earl A."/>
            <person name="Manson A."/>
            <person name="Schwartman J."/>
            <person name="Gilmore M."/>
            <person name="Abouelleil A."/>
            <person name="Cao P."/>
            <person name="Chapman S."/>
            <person name="Cusick C."/>
            <person name="Shea T."/>
            <person name="Young S."/>
            <person name="Neafsey D."/>
            <person name="Nusbaum C."/>
            <person name="Birren B."/>
        </authorList>
    </citation>
    <scope>NUCLEOTIDE SEQUENCE</scope>
    <source>
        <strain evidence="7">9E7_DIV0242</strain>
    </source>
</reference>
<comment type="catalytic activity">
    <reaction evidence="5">
        <text>N(2)-acetyl-L-ornithine + 2-oxoglutarate = N-acetyl-L-glutamate 5-semialdehyde + L-glutamate</text>
        <dbReference type="Rhea" id="RHEA:18049"/>
        <dbReference type="ChEBI" id="CHEBI:16810"/>
        <dbReference type="ChEBI" id="CHEBI:29123"/>
        <dbReference type="ChEBI" id="CHEBI:29985"/>
        <dbReference type="ChEBI" id="CHEBI:57805"/>
        <dbReference type="EC" id="2.6.1.11"/>
    </reaction>
</comment>
<dbReference type="CDD" id="cd00610">
    <property type="entry name" value="OAT_like"/>
    <property type="match status" value="1"/>
</dbReference>
<dbReference type="PIRSF" id="PIRSF000521">
    <property type="entry name" value="Transaminase_4ab_Lys_Orn"/>
    <property type="match status" value="1"/>
</dbReference>
<dbReference type="PANTHER" id="PTHR11986:SF79">
    <property type="entry name" value="ACETYLORNITHINE AMINOTRANSFERASE, MITOCHONDRIAL"/>
    <property type="match status" value="1"/>
</dbReference>
<dbReference type="InterPro" id="IPR005814">
    <property type="entry name" value="Aminotrans_3"/>
</dbReference>
<organism evidence="6">
    <name type="scientific">Candidatus Enterococcus clewellii</name>
    <dbReference type="NCBI Taxonomy" id="1834193"/>
    <lineage>
        <taxon>Bacteria</taxon>
        <taxon>Bacillati</taxon>
        <taxon>Bacillota</taxon>
        <taxon>Bacilli</taxon>
        <taxon>Lactobacillales</taxon>
        <taxon>Enterococcaceae</taxon>
        <taxon>Enterococcus</taxon>
    </lineage>
</organism>
<feature type="modified residue" description="N6-(pyridoxal phosphate)lysine" evidence="5">
    <location>
        <position position="235"/>
    </location>
</feature>
<comment type="pathway">
    <text evidence="5">Amino-acid biosynthesis; L-arginine biosynthesis; N(2)-acetyl-L-ornithine from L-glutamate: step 4/4.</text>
</comment>
<dbReference type="OrthoDB" id="9807885at2"/>
<keyword evidence="5" id="KW-0963">Cytoplasm</keyword>
<comment type="subunit">
    <text evidence="5">Homodimer.</text>
</comment>
<feature type="binding site" evidence="5">
    <location>
        <position position="264"/>
    </location>
    <ligand>
        <name>pyridoxal 5'-phosphate</name>
        <dbReference type="ChEBI" id="CHEBI:597326"/>
    </ligand>
</feature>
<protein>
    <recommendedName>
        <fullName evidence="5">Acetylornithine aminotransferase</fullName>
        <shortName evidence="5">ACOAT</shortName>
        <ecNumber evidence="5">2.6.1.11</ecNumber>
    </recommendedName>
</protein>
<gene>
    <name evidence="5" type="primary">argD</name>
    <name evidence="7" type="ORF">A5888_000077</name>
    <name evidence="6" type="ORF">A5888_000126</name>
</gene>
<keyword evidence="3 5" id="KW-0808">Transferase</keyword>
<comment type="similarity">
    <text evidence="5">Belongs to the class-III pyridoxal-phosphate-dependent aminotransferase family. ArgD subfamily.</text>
</comment>
<reference evidence="6" key="1">
    <citation type="submission" date="2017-05" db="EMBL/GenBank/DDBJ databases">
        <title>The Genome Sequence of Enterococcus sp. 9E7_DIV0242.</title>
        <authorList>
            <consortium name="The Broad Institute Genomics Platform"/>
            <consortium name="The Broad Institute Genomic Center for Infectious Diseases"/>
            <person name="Earl A."/>
            <person name="Manson A."/>
            <person name="Schwartman J."/>
            <person name="Gilmore M."/>
            <person name="Abouelleil A."/>
            <person name="Cao P."/>
            <person name="Chapman S."/>
            <person name="Cusick C."/>
            <person name="Shea T."/>
            <person name="Young S."/>
            <person name="Neafsey D."/>
            <person name="Nusbaum C."/>
            <person name="Birren B."/>
        </authorList>
    </citation>
    <scope>NUCLEOTIDE SEQUENCE [LARGE SCALE GENOMIC DNA]</scope>
    <source>
        <strain evidence="6">9E7_DIV0242</strain>
    </source>
</reference>
<dbReference type="InterPro" id="IPR050103">
    <property type="entry name" value="Class-III_PLP-dep_AT"/>
</dbReference>
<evidence type="ECO:0000313" key="7">
    <source>
        <dbReference type="EMBL" id="WYJ88358.1"/>
    </source>
</evidence>
<dbReference type="Pfam" id="PF00202">
    <property type="entry name" value="Aminotran_3"/>
    <property type="match status" value="1"/>
</dbReference>
<proteinExistence type="inferred from homology"/>
<evidence type="ECO:0000313" key="8">
    <source>
        <dbReference type="Proteomes" id="UP000195141"/>
    </source>
</evidence>
<dbReference type="InterPro" id="IPR004636">
    <property type="entry name" value="AcOrn/SuccOrn_fam"/>
</dbReference>
<dbReference type="RefSeq" id="WP_086347315.1">
    <property type="nucleotide sequence ID" value="NZ_CP147247.1"/>
</dbReference>
<dbReference type="GO" id="GO:0003992">
    <property type="term" value="F:N2-acetyl-L-ornithine:2-oxoglutarate 5-aminotransferase activity"/>
    <property type="evidence" value="ECO:0007669"/>
    <property type="project" value="UniProtKB-UniRule"/>
</dbReference>
<evidence type="ECO:0000256" key="3">
    <source>
        <dbReference type="ARBA" id="ARBA00022679"/>
    </source>
</evidence>
<dbReference type="GO" id="GO:0042802">
    <property type="term" value="F:identical protein binding"/>
    <property type="evidence" value="ECO:0007669"/>
    <property type="project" value="TreeGrafter"/>
</dbReference>
<comment type="cofactor">
    <cofactor evidence="5">
        <name>pyridoxal 5'-phosphate</name>
        <dbReference type="ChEBI" id="CHEBI:597326"/>
    </cofactor>
    <text evidence="5">Binds 1 pyridoxal phosphate per subunit.</text>
</comment>
<comment type="subcellular location">
    <subcellularLocation>
        <location evidence="5">Cytoplasm</location>
    </subcellularLocation>
</comment>
<name>A0A242KAY3_9ENTE</name>
<feature type="binding site" evidence="5">
    <location>
        <begin position="206"/>
        <end position="209"/>
    </location>
    <ligand>
        <name>pyridoxal 5'-phosphate</name>
        <dbReference type="ChEBI" id="CHEBI:597326"/>
    </ligand>
</feature>
<evidence type="ECO:0000256" key="2">
    <source>
        <dbReference type="ARBA" id="ARBA00022605"/>
    </source>
</evidence>
<reference evidence="7" key="3">
    <citation type="submission" date="2024-03" db="EMBL/GenBank/DDBJ databases">
        <title>The Genome Sequence of Enterococcus sp. DIV0242b.</title>
        <authorList>
            <consortium name="The Broad Institute Genomics Platform"/>
            <consortium name="The Broad Institute Microbial Omics Core"/>
            <consortium name="The Broad Institute Genomic Center for Infectious Diseases"/>
            <person name="Earl A."/>
            <person name="Manson A."/>
            <person name="Gilmore M."/>
            <person name="Schwartman J."/>
            <person name="Shea T."/>
            <person name="Abouelleil A."/>
            <person name="Cao P."/>
            <person name="Chapman S."/>
            <person name="Cusick C."/>
            <person name="Young S."/>
            <person name="Neafsey D."/>
            <person name="Nusbaum C."/>
            <person name="Birren B."/>
        </authorList>
    </citation>
    <scope>NUCLEOTIDE SEQUENCE</scope>
    <source>
        <strain evidence="7">9E7_DIV0242</strain>
    </source>
</reference>
<feature type="binding site" evidence="5">
    <location>
        <begin position="94"/>
        <end position="95"/>
    </location>
    <ligand>
        <name>pyridoxal 5'-phosphate</name>
        <dbReference type="ChEBI" id="CHEBI:597326"/>
    </ligand>
</feature>
<keyword evidence="5" id="KW-0055">Arginine biosynthesis</keyword>